<protein>
    <submittedName>
        <fullName evidence="4">Uncharacterized protein</fullName>
    </submittedName>
</protein>
<evidence type="ECO:0000256" key="1">
    <source>
        <dbReference type="SAM" id="MobiDB-lite"/>
    </source>
</evidence>
<dbReference type="Proteomes" id="UP001595075">
    <property type="component" value="Unassembled WGS sequence"/>
</dbReference>
<organism evidence="4 5">
    <name type="scientific">Oculimacula yallundae</name>
    <dbReference type="NCBI Taxonomy" id="86028"/>
    <lineage>
        <taxon>Eukaryota</taxon>
        <taxon>Fungi</taxon>
        <taxon>Dikarya</taxon>
        <taxon>Ascomycota</taxon>
        <taxon>Pezizomycotina</taxon>
        <taxon>Leotiomycetes</taxon>
        <taxon>Helotiales</taxon>
        <taxon>Ploettnerulaceae</taxon>
        <taxon>Oculimacula</taxon>
    </lineage>
</organism>
<evidence type="ECO:0000256" key="2">
    <source>
        <dbReference type="SAM" id="Phobius"/>
    </source>
</evidence>
<accession>A0ABR4C575</accession>
<feature type="transmembrane region" description="Helical" evidence="2">
    <location>
        <begin position="353"/>
        <end position="376"/>
    </location>
</feature>
<proteinExistence type="predicted"/>
<name>A0ABR4C575_9HELO</name>
<gene>
    <name evidence="4" type="ORF">VTL71DRAFT_3778</name>
</gene>
<reference evidence="4 5" key="1">
    <citation type="journal article" date="2024" name="Commun. Biol.">
        <title>Comparative genomic analysis of thermophilic fungi reveals convergent evolutionary adaptations and gene losses.</title>
        <authorList>
            <person name="Steindorff A.S."/>
            <person name="Aguilar-Pontes M.V."/>
            <person name="Robinson A.J."/>
            <person name="Andreopoulos B."/>
            <person name="LaButti K."/>
            <person name="Kuo A."/>
            <person name="Mondo S."/>
            <person name="Riley R."/>
            <person name="Otillar R."/>
            <person name="Haridas S."/>
            <person name="Lipzen A."/>
            <person name="Grimwood J."/>
            <person name="Schmutz J."/>
            <person name="Clum A."/>
            <person name="Reid I.D."/>
            <person name="Moisan M.C."/>
            <person name="Butler G."/>
            <person name="Nguyen T.T.M."/>
            <person name="Dewar K."/>
            <person name="Conant G."/>
            <person name="Drula E."/>
            <person name="Henrissat B."/>
            <person name="Hansel C."/>
            <person name="Singer S."/>
            <person name="Hutchinson M.I."/>
            <person name="de Vries R.P."/>
            <person name="Natvig D.O."/>
            <person name="Powell A.J."/>
            <person name="Tsang A."/>
            <person name="Grigoriev I.V."/>
        </authorList>
    </citation>
    <scope>NUCLEOTIDE SEQUENCE [LARGE SCALE GENOMIC DNA]</scope>
    <source>
        <strain evidence="4 5">CBS 494.80</strain>
    </source>
</reference>
<keyword evidence="2" id="KW-1133">Transmembrane helix</keyword>
<feature type="compositionally biased region" description="Low complexity" evidence="1">
    <location>
        <begin position="326"/>
        <end position="345"/>
    </location>
</feature>
<keyword evidence="5" id="KW-1185">Reference proteome</keyword>
<evidence type="ECO:0000256" key="3">
    <source>
        <dbReference type="SAM" id="SignalP"/>
    </source>
</evidence>
<sequence>MASPLTYLMIGLLSLAKSVFCDISLFEGKSYYITSNVNPRFSTNLVGYRSTDGLATWPGINKVKDGSPLYGKWRIISVGDGGSYQLSNRAGFFLDITGGTPSAPVDPKPFLSTINDTSLDSQAGWVFIKANETDLESQDLGYWAAIVNRSWKLALRAPVMPLGSEYERVELGPIPTAWDSARYWFFASVTRATVWETVTSTGVTTSTAASITQIVDPNGPTSTITSTVVIQTFTAIFLVTSTAPPLARRVLVPRFDYQTATSTKTKTYWQTITVNGGVVKVTSQGGFVYETKLVSTSLYMTSTSTILVEQIQQTSLPTMSVLDGMSPPSTSTSADSAANTSDSNPQQSGGTPIAAIVGGVLGGVLLIVTLVATWLYHKHRQSNAAASRDSVPIYAAVATNPAFGSPGTLYEVGGGQAKTANTSAMTIPEVVDRRGSQIVTTGDVGVTDAARYELGTEANMVNGSRDEMPGPTFGDLDDVICDKQDADSVGSMSFAAEQGVRPFKRE</sequence>
<feature type="chain" id="PRO_5046701042" evidence="3">
    <location>
        <begin position="22"/>
        <end position="506"/>
    </location>
</feature>
<feature type="signal peptide" evidence="3">
    <location>
        <begin position="1"/>
        <end position="21"/>
    </location>
</feature>
<evidence type="ECO:0000313" key="4">
    <source>
        <dbReference type="EMBL" id="KAL2064641.1"/>
    </source>
</evidence>
<comment type="caution">
    <text evidence="4">The sequence shown here is derived from an EMBL/GenBank/DDBJ whole genome shotgun (WGS) entry which is preliminary data.</text>
</comment>
<evidence type="ECO:0000313" key="5">
    <source>
        <dbReference type="Proteomes" id="UP001595075"/>
    </source>
</evidence>
<feature type="region of interest" description="Disordered" evidence="1">
    <location>
        <begin position="319"/>
        <end position="349"/>
    </location>
</feature>
<keyword evidence="2" id="KW-0812">Transmembrane</keyword>
<keyword evidence="2" id="KW-0472">Membrane</keyword>
<keyword evidence="3" id="KW-0732">Signal</keyword>
<dbReference type="EMBL" id="JAZHXI010000013">
    <property type="protein sequence ID" value="KAL2064641.1"/>
    <property type="molecule type" value="Genomic_DNA"/>
</dbReference>